<accession>A0ABN8MHT3</accession>
<sequence>MVRYYNLILVAVFSLESLALVPLKNGNDTDNLSLVNKAGGVLNLADVHNIPEYLVKMYEVNQKINNGIVRGNSERNPPVVHCFIGQATTKLNTVFFNLSASDIGTEERIVSAQIRALIKTTVPDSPLPQRGRLVLYDGLSRTAVYSKAFQGGGTRWYVFPARALVKRWIFSPHLNHGVYLKVKSHVPRVKQSLLVDVNVKAPRNKRPLLIVETDNTKVQGIKDITSLMSETKKMTSRISRRPRAIVRDDGPCSKRSMKVHVRKHLNMNDVLIPRTFESFRCGGECTFPLDKSVHPTGHAVIRTILYSSGLDQGAGEPCCVPVKLRGLSVFVEKSPGAITIRSFQGMVVEECGCR</sequence>
<evidence type="ECO:0000256" key="2">
    <source>
        <dbReference type="ARBA" id="ARBA00006656"/>
    </source>
</evidence>
<keyword evidence="10" id="KW-1185">Reference proteome</keyword>
<evidence type="ECO:0000256" key="1">
    <source>
        <dbReference type="ARBA" id="ARBA00004613"/>
    </source>
</evidence>
<dbReference type="PROSITE" id="PS51362">
    <property type="entry name" value="TGF_BETA_2"/>
    <property type="match status" value="1"/>
</dbReference>
<name>A0ABN8MHT3_9CNID</name>
<keyword evidence="3" id="KW-0964">Secreted</keyword>
<keyword evidence="4 6" id="KW-0339">Growth factor</keyword>
<dbReference type="Proteomes" id="UP001159427">
    <property type="component" value="Unassembled WGS sequence"/>
</dbReference>
<dbReference type="Pfam" id="PF00019">
    <property type="entry name" value="TGF_beta"/>
    <property type="match status" value="1"/>
</dbReference>
<proteinExistence type="inferred from homology"/>
<feature type="signal peptide" evidence="7">
    <location>
        <begin position="1"/>
        <end position="19"/>
    </location>
</feature>
<dbReference type="InterPro" id="IPR029034">
    <property type="entry name" value="Cystine-knot_cytokine"/>
</dbReference>
<keyword evidence="7" id="KW-0732">Signal</keyword>
<evidence type="ECO:0000313" key="10">
    <source>
        <dbReference type="Proteomes" id="UP001159427"/>
    </source>
</evidence>
<dbReference type="PROSITE" id="PS00250">
    <property type="entry name" value="TGF_BETA_1"/>
    <property type="match status" value="1"/>
</dbReference>
<dbReference type="PANTHER" id="PTHR11848">
    <property type="entry name" value="TGF-BETA FAMILY"/>
    <property type="match status" value="1"/>
</dbReference>
<organism evidence="9 10">
    <name type="scientific">Porites evermanni</name>
    <dbReference type="NCBI Taxonomy" id="104178"/>
    <lineage>
        <taxon>Eukaryota</taxon>
        <taxon>Metazoa</taxon>
        <taxon>Cnidaria</taxon>
        <taxon>Anthozoa</taxon>
        <taxon>Hexacorallia</taxon>
        <taxon>Scleractinia</taxon>
        <taxon>Fungiina</taxon>
        <taxon>Poritidae</taxon>
        <taxon>Porites</taxon>
    </lineage>
</organism>
<gene>
    <name evidence="9" type="ORF">PEVE_00035834</name>
</gene>
<dbReference type="Gene3D" id="2.10.90.10">
    <property type="entry name" value="Cystine-knot cytokines"/>
    <property type="match status" value="1"/>
</dbReference>
<evidence type="ECO:0000256" key="7">
    <source>
        <dbReference type="SAM" id="SignalP"/>
    </source>
</evidence>
<comment type="caution">
    <text evidence="9">The sequence shown here is derived from an EMBL/GenBank/DDBJ whole genome shotgun (WGS) entry which is preliminary data.</text>
</comment>
<dbReference type="InterPro" id="IPR001839">
    <property type="entry name" value="TGF-b_C"/>
</dbReference>
<dbReference type="SMART" id="SM00204">
    <property type="entry name" value="TGFB"/>
    <property type="match status" value="1"/>
</dbReference>
<dbReference type="Gene3D" id="2.60.120.970">
    <property type="match status" value="1"/>
</dbReference>
<dbReference type="EMBL" id="CALNXI010000561">
    <property type="protein sequence ID" value="CAH3029257.1"/>
    <property type="molecule type" value="Genomic_DNA"/>
</dbReference>
<comment type="similarity">
    <text evidence="2 6">Belongs to the TGF-beta family.</text>
</comment>
<evidence type="ECO:0000313" key="9">
    <source>
        <dbReference type="EMBL" id="CAH3029257.1"/>
    </source>
</evidence>
<feature type="domain" description="TGF-beta family profile" evidence="8">
    <location>
        <begin position="240"/>
        <end position="354"/>
    </location>
</feature>
<feature type="chain" id="PRO_5045470979" description="TGF-beta family profile domain-containing protein" evidence="7">
    <location>
        <begin position="20"/>
        <end position="354"/>
    </location>
</feature>
<reference evidence="9 10" key="1">
    <citation type="submission" date="2022-05" db="EMBL/GenBank/DDBJ databases">
        <authorList>
            <consortium name="Genoscope - CEA"/>
            <person name="William W."/>
        </authorList>
    </citation>
    <scope>NUCLEOTIDE SEQUENCE [LARGE SCALE GENOMIC DNA]</scope>
</reference>
<evidence type="ECO:0000256" key="4">
    <source>
        <dbReference type="ARBA" id="ARBA00023030"/>
    </source>
</evidence>
<dbReference type="PANTHER" id="PTHR11848:SF302">
    <property type="entry name" value="TGF-BETA FAMILY PROFILE DOMAIN-CONTAINING PROTEIN"/>
    <property type="match status" value="1"/>
</dbReference>
<evidence type="ECO:0000259" key="8">
    <source>
        <dbReference type="PROSITE" id="PS51362"/>
    </source>
</evidence>
<evidence type="ECO:0000256" key="3">
    <source>
        <dbReference type="ARBA" id="ARBA00022525"/>
    </source>
</evidence>
<comment type="subcellular location">
    <subcellularLocation>
        <location evidence="1">Secreted</location>
    </subcellularLocation>
</comment>
<dbReference type="InterPro" id="IPR015615">
    <property type="entry name" value="TGF-beta-rel"/>
</dbReference>
<dbReference type="InterPro" id="IPR017948">
    <property type="entry name" value="TGFb_CS"/>
</dbReference>
<protein>
    <recommendedName>
        <fullName evidence="8">TGF-beta family profile domain-containing protein</fullName>
    </recommendedName>
</protein>
<dbReference type="CDD" id="cd13756">
    <property type="entry name" value="TGF_beta_BMPs_GDFs"/>
    <property type="match status" value="1"/>
</dbReference>
<dbReference type="SUPFAM" id="SSF57501">
    <property type="entry name" value="Cystine-knot cytokines"/>
    <property type="match status" value="1"/>
</dbReference>
<evidence type="ECO:0000256" key="5">
    <source>
        <dbReference type="ARBA" id="ARBA00023157"/>
    </source>
</evidence>
<keyword evidence="5" id="KW-1015">Disulfide bond</keyword>
<evidence type="ECO:0000256" key="6">
    <source>
        <dbReference type="RuleBase" id="RU000354"/>
    </source>
</evidence>